<sequence length="438" mass="47133">MFRFIRGQLRGRAGRSVALLAGMLVATTGFVVLTGATTTSRLEVVGSVEESTRAAYDILVRPQGSRTPLEAERGVVRPNYLSGLFGGITNEHYEQIGSVSGVEIAAPIAMLGYSLHSLRVRFDLTDAVDRTLERQVIRVDPTFLAERGLSTTKATPHFVYVTARPLIYPVDITAGDAEIEYSDGRHYPRKPCGDEGATPREVLPGGRSEPVCDVLRHDDTGGSTMSDADSGSLLAYRLLPDGRFEGPPRWVPAGEPSAGDRAVDRLTLDIWWNVPFLLAAVDPAAEDRLVGLDRAVIAGRPLRADDAPLDERLGALTREFPVLATSRPYVDGQVQASYTRLLPPRVAGLQAEALARALTAAPGSRVGDAEQEITAGYQDQMTEGMQRPGPCCFGLLESVVQAGPTEYAGQPDAALQPRTFPAVPEVYGATRSASLPRR</sequence>
<dbReference type="EMBL" id="QXEC01000009">
    <property type="protein sequence ID" value="RIV38644.1"/>
    <property type="molecule type" value="Genomic_DNA"/>
</dbReference>
<feature type="region of interest" description="Disordered" evidence="1">
    <location>
        <begin position="188"/>
        <end position="210"/>
    </location>
</feature>
<dbReference type="RefSeq" id="WP_119575344.1">
    <property type="nucleotide sequence ID" value="NZ_QXEC01000009.1"/>
</dbReference>
<dbReference type="Proteomes" id="UP000283832">
    <property type="component" value="Unassembled WGS sequence"/>
</dbReference>
<evidence type="ECO:0000256" key="1">
    <source>
        <dbReference type="SAM" id="MobiDB-lite"/>
    </source>
</evidence>
<protein>
    <submittedName>
        <fullName evidence="2">Uncharacterized protein</fullName>
    </submittedName>
</protein>
<evidence type="ECO:0000313" key="3">
    <source>
        <dbReference type="Proteomes" id="UP000283832"/>
    </source>
</evidence>
<dbReference type="OrthoDB" id="3268975at2"/>
<proteinExistence type="predicted"/>
<reference evidence="2 3" key="1">
    <citation type="submission" date="2018-08" db="EMBL/GenBank/DDBJ databases">
        <title>Jishengella sp. nov., isolated from a root of Azadirachta indica A. Juss. var. siamensis Valenton.</title>
        <authorList>
            <person name="Kuncharoen N."/>
            <person name="Tanasupawat S."/>
            <person name="Kudo T."/>
            <person name="Ohkuma M."/>
        </authorList>
    </citation>
    <scope>NUCLEOTIDE SEQUENCE [LARGE SCALE GENOMIC DNA]</scope>
    <source>
        <strain evidence="2 3">AZ1-13</strain>
    </source>
</reference>
<organism evidence="2 3">
    <name type="scientific">Micromonospora radicis</name>
    <dbReference type="NCBI Taxonomy" id="1894971"/>
    <lineage>
        <taxon>Bacteria</taxon>
        <taxon>Bacillati</taxon>
        <taxon>Actinomycetota</taxon>
        <taxon>Actinomycetes</taxon>
        <taxon>Micromonosporales</taxon>
        <taxon>Micromonosporaceae</taxon>
        <taxon>Micromonospora</taxon>
    </lineage>
</organism>
<accession>A0A418MW12</accession>
<evidence type="ECO:0000313" key="2">
    <source>
        <dbReference type="EMBL" id="RIV38644.1"/>
    </source>
</evidence>
<gene>
    <name evidence="2" type="ORF">D2L64_11825</name>
</gene>
<comment type="caution">
    <text evidence="2">The sequence shown here is derived from an EMBL/GenBank/DDBJ whole genome shotgun (WGS) entry which is preliminary data.</text>
</comment>
<dbReference type="AlphaFoldDB" id="A0A418MW12"/>
<name>A0A418MW12_9ACTN</name>
<keyword evidence="3" id="KW-1185">Reference proteome</keyword>